<evidence type="ECO:0000313" key="1">
    <source>
        <dbReference type="EMBL" id="UPZ16678.1"/>
    </source>
</evidence>
<dbReference type="EMBL" id="CP096829">
    <property type="protein sequence ID" value="UPZ16678.1"/>
    <property type="molecule type" value="Genomic_DNA"/>
</dbReference>
<dbReference type="Proteomes" id="UP000829998">
    <property type="component" value="Chromosome"/>
</dbReference>
<organism evidence="1 2">
    <name type="scientific">Flavobacterium humidisoli</name>
    <dbReference type="NCBI Taxonomy" id="2937442"/>
    <lineage>
        <taxon>Bacteria</taxon>
        <taxon>Pseudomonadati</taxon>
        <taxon>Bacteroidota</taxon>
        <taxon>Flavobacteriia</taxon>
        <taxon>Flavobacteriales</taxon>
        <taxon>Flavobacteriaceae</taxon>
        <taxon>Flavobacterium</taxon>
    </lineage>
</organism>
<reference evidence="1 2" key="1">
    <citation type="submission" date="2022-04" db="EMBL/GenBank/DDBJ databases">
        <authorList>
            <person name="Ra J.-S."/>
            <person name="Kim S.-B."/>
        </authorList>
    </citation>
    <scope>NUCLEOTIDE SEQUENCE [LARGE SCALE GENOMIC DNA]</scope>
    <source>
        <strain evidence="1 2">MMS21-Er5</strain>
    </source>
</reference>
<sequence length="168" mass="19677">MFFDFDSVEYHSLNKDKEVEIVENNRKGVKDSILNNIVYSEFPDKLDNNVFYKTINSTGFSKFKLSQKDVEYLRNDVFVEKFSLKMFELNKACAPEYRDILVFRKNNEISGIAKICLSCGQFYFIGSKKGIQTEDFGTEQDYESLATLFNTYKQVKNINFINKNIIKK</sequence>
<protein>
    <submittedName>
        <fullName evidence="1">Uncharacterized protein</fullName>
    </submittedName>
</protein>
<accession>A0ABY4LWA9</accession>
<name>A0ABY4LWA9_9FLAO</name>
<dbReference type="RefSeq" id="WP_248728762.1">
    <property type="nucleotide sequence ID" value="NZ_CP096829.1"/>
</dbReference>
<evidence type="ECO:0000313" key="2">
    <source>
        <dbReference type="Proteomes" id="UP000829998"/>
    </source>
</evidence>
<proteinExistence type="predicted"/>
<keyword evidence="2" id="KW-1185">Reference proteome</keyword>
<gene>
    <name evidence="1" type="ORF">M0M44_04895</name>
</gene>